<proteinExistence type="predicted"/>
<keyword evidence="3" id="KW-1185">Reference proteome</keyword>
<evidence type="ECO:0000313" key="2">
    <source>
        <dbReference type="EMBL" id="KAF6146324.1"/>
    </source>
</evidence>
<sequence length="113" mass="12738">MGSRISFQGRITLAKSALNSIPIHNMAVYKWPSSLIKEGDNILRNYIWTEDPTKRKGVMLKWDKEPWKLESGNMKGSSKEFPHGRTAHNMSSSSPRKKSDLSFASNVMIGLLS</sequence>
<dbReference type="EMBL" id="JACGCM010001992">
    <property type="protein sequence ID" value="KAF6146324.1"/>
    <property type="molecule type" value="Genomic_DNA"/>
</dbReference>
<name>A0A7J7LUS9_9MAGN</name>
<reference evidence="2 3" key="1">
    <citation type="journal article" date="2020" name="IScience">
        <title>Genome Sequencing of the Endangered Kingdonia uniflora (Circaeasteraceae, Ranunculales) Reveals Potential Mechanisms of Evolutionary Specialization.</title>
        <authorList>
            <person name="Sun Y."/>
            <person name="Deng T."/>
            <person name="Zhang A."/>
            <person name="Moore M.J."/>
            <person name="Landis J.B."/>
            <person name="Lin N."/>
            <person name="Zhang H."/>
            <person name="Zhang X."/>
            <person name="Huang J."/>
            <person name="Zhang X."/>
            <person name="Sun H."/>
            <person name="Wang H."/>
        </authorList>
    </citation>
    <scope>NUCLEOTIDE SEQUENCE [LARGE SCALE GENOMIC DNA]</scope>
    <source>
        <strain evidence="2">TB1705</strain>
        <tissue evidence="2">Leaf</tissue>
    </source>
</reference>
<organism evidence="2 3">
    <name type="scientific">Kingdonia uniflora</name>
    <dbReference type="NCBI Taxonomy" id="39325"/>
    <lineage>
        <taxon>Eukaryota</taxon>
        <taxon>Viridiplantae</taxon>
        <taxon>Streptophyta</taxon>
        <taxon>Embryophyta</taxon>
        <taxon>Tracheophyta</taxon>
        <taxon>Spermatophyta</taxon>
        <taxon>Magnoliopsida</taxon>
        <taxon>Ranunculales</taxon>
        <taxon>Circaeasteraceae</taxon>
        <taxon>Kingdonia</taxon>
    </lineage>
</organism>
<protein>
    <submittedName>
        <fullName evidence="2">Uncharacterized protein</fullName>
    </submittedName>
</protein>
<dbReference type="Proteomes" id="UP000541444">
    <property type="component" value="Unassembled WGS sequence"/>
</dbReference>
<comment type="caution">
    <text evidence="2">The sequence shown here is derived from an EMBL/GenBank/DDBJ whole genome shotgun (WGS) entry which is preliminary data.</text>
</comment>
<dbReference type="AlphaFoldDB" id="A0A7J7LUS9"/>
<gene>
    <name evidence="2" type="ORF">GIB67_040769</name>
</gene>
<accession>A0A7J7LUS9</accession>
<evidence type="ECO:0000256" key="1">
    <source>
        <dbReference type="SAM" id="MobiDB-lite"/>
    </source>
</evidence>
<evidence type="ECO:0000313" key="3">
    <source>
        <dbReference type="Proteomes" id="UP000541444"/>
    </source>
</evidence>
<dbReference type="OrthoDB" id="1728428at2759"/>
<feature type="region of interest" description="Disordered" evidence="1">
    <location>
        <begin position="70"/>
        <end position="100"/>
    </location>
</feature>